<dbReference type="Gene3D" id="3.40.30.20">
    <property type="match status" value="1"/>
</dbReference>
<protein>
    <recommendedName>
        <fullName evidence="5">FAD-binding domain-containing protein</fullName>
    </recommendedName>
</protein>
<accession>A0A167L579</accession>
<gene>
    <name evidence="6" type="ORF">PHYBLDRAFT_182802</name>
</gene>
<keyword evidence="7" id="KW-1185">Reference proteome</keyword>
<dbReference type="SUPFAM" id="SSF52833">
    <property type="entry name" value="Thioredoxin-like"/>
    <property type="match status" value="1"/>
</dbReference>
<dbReference type="InterPro" id="IPR038220">
    <property type="entry name" value="PHOX_C_sf"/>
</dbReference>
<dbReference type="GO" id="GO:0071949">
    <property type="term" value="F:FAD binding"/>
    <property type="evidence" value="ECO:0007669"/>
    <property type="project" value="InterPro"/>
</dbReference>
<comment type="similarity">
    <text evidence="1">Belongs to the PheA/TfdB FAD monooxygenase family.</text>
</comment>
<dbReference type="InParanoid" id="A0A167L579"/>
<dbReference type="Pfam" id="PF01494">
    <property type="entry name" value="FAD_binding_3"/>
    <property type="match status" value="1"/>
</dbReference>
<dbReference type="PANTHER" id="PTHR43004">
    <property type="entry name" value="TRK SYSTEM POTASSIUM UPTAKE PROTEIN"/>
    <property type="match status" value="1"/>
</dbReference>
<dbReference type="OrthoDB" id="1716816at2759"/>
<dbReference type="InterPro" id="IPR036188">
    <property type="entry name" value="FAD/NAD-bd_sf"/>
</dbReference>
<dbReference type="InterPro" id="IPR002938">
    <property type="entry name" value="FAD-bd"/>
</dbReference>
<dbReference type="STRING" id="763407.A0A167L579"/>
<keyword evidence="4" id="KW-0560">Oxidoreductase</keyword>
<dbReference type="EMBL" id="KV440991">
    <property type="protein sequence ID" value="OAD69619.1"/>
    <property type="molecule type" value="Genomic_DNA"/>
</dbReference>
<dbReference type="SUPFAM" id="SSF54373">
    <property type="entry name" value="FAD-linked reductases, C-terminal domain"/>
    <property type="match status" value="1"/>
</dbReference>
<evidence type="ECO:0000256" key="2">
    <source>
        <dbReference type="ARBA" id="ARBA00022630"/>
    </source>
</evidence>
<sequence>MTITDKPTPLPNKVDFLIVGGGPVGLLSANLIVQAGFTVRILDIEAEPNHWGRGDWIHGRTLELLERAGLADELLKTGVKVEKMATYMNGTIQSTMPFVPDQVESKHQYLLCVGQHITESSLQSILSLNDVQVERPSTVVKMEKCPDSIYPIKATVMNMQGETSTEEIECKYLLGCDGAHSDIRQQLGIANEGETTETHAGVLDALVRTNFTGRRDVCILQSDHAKTISLFPRENGLTRIFVHFNENEHDLRKEQHNRNKIQLEDIQREAKRALLPHRIEFLGILYWTVYVVGQRQAATMDSHDNRVFLCGDAAHSQSPTLGQGVNTGFGDVFNLIWKLCLVERGQIKPEVLSTYTAERHPIASKVLSIDKTAAKAAAGHKSEDYCMAVQENRSFTTGFGIQYTNLVNTDPLVWNSDCENTRYVMQAGMRAPHYKVVQFSSGRKVRLFEAHTESTPDWLSFTILVLANDLKKTSEEIKPFLAWHNNHQTSLTTRLMVVTTSTADTVAAYDLGIQPELIMLDKLNRAQCHTGYHQKTELQAENSDDIIVSIVRPDGYIGTLLRGTSGEALGKLAQAYFDRFCVLH</sequence>
<dbReference type="InterPro" id="IPR036249">
    <property type="entry name" value="Thioredoxin-like_sf"/>
</dbReference>
<dbReference type="Proteomes" id="UP000077315">
    <property type="component" value="Unassembled WGS sequence"/>
</dbReference>
<evidence type="ECO:0000313" key="7">
    <source>
        <dbReference type="Proteomes" id="UP000077315"/>
    </source>
</evidence>
<keyword evidence="2" id="KW-0285">Flavoprotein</keyword>
<dbReference type="InterPro" id="IPR050641">
    <property type="entry name" value="RIFMO-like"/>
</dbReference>
<evidence type="ECO:0000256" key="4">
    <source>
        <dbReference type="ARBA" id="ARBA00023002"/>
    </source>
</evidence>
<reference evidence="7" key="1">
    <citation type="submission" date="2015-06" db="EMBL/GenBank/DDBJ databases">
        <title>Expansion of signal transduction pathways in fungi by whole-genome duplication.</title>
        <authorList>
            <consortium name="DOE Joint Genome Institute"/>
            <person name="Corrochano L.M."/>
            <person name="Kuo A."/>
            <person name="Marcet-Houben M."/>
            <person name="Polaino S."/>
            <person name="Salamov A."/>
            <person name="Villalobos J.M."/>
            <person name="Alvarez M.I."/>
            <person name="Avalos J."/>
            <person name="Benito E.P."/>
            <person name="Benoit I."/>
            <person name="Burger G."/>
            <person name="Camino L.P."/>
            <person name="Canovas D."/>
            <person name="Cerda-Olmedo E."/>
            <person name="Cheng J.-F."/>
            <person name="Dominguez A."/>
            <person name="Elias M."/>
            <person name="Eslava A.P."/>
            <person name="Glaser F."/>
            <person name="Grimwood J."/>
            <person name="Gutierrez G."/>
            <person name="Heitman J."/>
            <person name="Henrissat B."/>
            <person name="Iturriaga E.A."/>
            <person name="Lang B.F."/>
            <person name="Lavin J.L."/>
            <person name="Lee S."/>
            <person name="Li W."/>
            <person name="Lindquist E."/>
            <person name="Lopez-Garcia S."/>
            <person name="Luque E.M."/>
            <person name="Marcos A.T."/>
            <person name="Martin J."/>
            <person name="McCluskey K."/>
            <person name="Medina H.R."/>
            <person name="Miralles-Duran A."/>
            <person name="Miyazaki A."/>
            <person name="Munoz-Torres E."/>
            <person name="Oguiza J.A."/>
            <person name="Ohm R."/>
            <person name="Olmedo M."/>
            <person name="Orejas M."/>
            <person name="Ortiz-Castellanos L."/>
            <person name="Pisabarro A.G."/>
            <person name="Rodriguez-Romero J."/>
            <person name="Ruiz-Herrera J."/>
            <person name="Ruiz-Vazquez R."/>
            <person name="Sanz C."/>
            <person name="Schackwitz W."/>
            <person name="Schmutz J."/>
            <person name="Shahriari M."/>
            <person name="Shelest E."/>
            <person name="Silva-Franco F."/>
            <person name="Soanes D."/>
            <person name="Syed K."/>
            <person name="Tagua V.G."/>
            <person name="Talbot N.J."/>
            <person name="Thon M."/>
            <person name="De vries R.P."/>
            <person name="Wiebenga A."/>
            <person name="Yadav J.S."/>
            <person name="Braun E.L."/>
            <person name="Baker S."/>
            <person name="Garre V."/>
            <person name="Horwitz B."/>
            <person name="Torres-Martinez S."/>
            <person name="Idnurm A."/>
            <person name="Herrera-Estrella A."/>
            <person name="Gabaldon T."/>
            <person name="Grigoriev I.V."/>
        </authorList>
    </citation>
    <scope>NUCLEOTIDE SEQUENCE [LARGE SCALE GENOMIC DNA]</scope>
    <source>
        <strain evidence="7">NRRL 1555(-)</strain>
    </source>
</reference>
<dbReference type="RefSeq" id="XP_018287659.1">
    <property type="nucleotide sequence ID" value="XM_018438679.1"/>
</dbReference>
<evidence type="ECO:0000256" key="3">
    <source>
        <dbReference type="ARBA" id="ARBA00022827"/>
    </source>
</evidence>
<evidence type="ECO:0000256" key="1">
    <source>
        <dbReference type="ARBA" id="ARBA00007801"/>
    </source>
</evidence>
<organism evidence="6 7">
    <name type="scientific">Phycomyces blakesleeanus (strain ATCC 8743b / DSM 1359 / FGSC 10004 / NBRC 33097 / NRRL 1555)</name>
    <dbReference type="NCBI Taxonomy" id="763407"/>
    <lineage>
        <taxon>Eukaryota</taxon>
        <taxon>Fungi</taxon>
        <taxon>Fungi incertae sedis</taxon>
        <taxon>Mucoromycota</taxon>
        <taxon>Mucoromycotina</taxon>
        <taxon>Mucoromycetes</taxon>
        <taxon>Mucorales</taxon>
        <taxon>Phycomycetaceae</taxon>
        <taxon>Phycomyces</taxon>
    </lineage>
</organism>
<evidence type="ECO:0000259" key="5">
    <source>
        <dbReference type="Pfam" id="PF01494"/>
    </source>
</evidence>
<dbReference type="PANTHER" id="PTHR43004:SF5">
    <property type="entry name" value="FAD-BINDING DOMAIN-CONTAINING PROTEIN"/>
    <property type="match status" value="1"/>
</dbReference>
<dbReference type="Gene3D" id="3.50.50.60">
    <property type="entry name" value="FAD/NAD(P)-binding domain"/>
    <property type="match status" value="1"/>
</dbReference>
<dbReference type="PRINTS" id="PR00420">
    <property type="entry name" value="RNGMNOXGNASE"/>
</dbReference>
<dbReference type="GeneID" id="28999585"/>
<dbReference type="AlphaFoldDB" id="A0A167L579"/>
<proteinExistence type="inferred from homology"/>
<dbReference type="SUPFAM" id="SSF51905">
    <property type="entry name" value="FAD/NAD(P)-binding domain"/>
    <property type="match status" value="1"/>
</dbReference>
<dbReference type="GO" id="GO:0016709">
    <property type="term" value="F:oxidoreductase activity, acting on paired donors, with incorporation or reduction of molecular oxygen, NAD(P)H as one donor, and incorporation of one atom of oxygen"/>
    <property type="evidence" value="ECO:0007669"/>
    <property type="project" value="UniProtKB-ARBA"/>
</dbReference>
<evidence type="ECO:0000313" key="6">
    <source>
        <dbReference type="EMBL" id="OAD69619.1"/>
    </source>
</evidence>
<keyword evidence="3" id="KW-0274">FAD</keyword>
<dbReference type="Gene3D" id="3.30.9.10">
    <property type="entry name" value="D-Amino Acid Oxidase, subunit A, domain 2"/>
    <property type="match status" value="1"/>
</dbReference>
<name>A0A167L579_PHYB8</name>
<dbReference type="VEuPathDB" id="FungiDB:PHYBLDRAFT_182802"/>
<feature type="domain" description="FAD-binding" evidence="5">
    <location>
        <begin position="14"/>
        <end position="367"/>
    </location>
</feature>